<organism evidence="2 3">
    <name type="scientific">Alectoria fallacina</name>
    <dbReference type="NCBI Taxonomy" id="1903189"/>
    <lineage>
        <taxon>Eukaryota</taxon>
        <taxon>Fungi</taxon>
        <taxon>Dikarya</taxon>
        <taxon>Ascomycota</taxon>
        <taxon>Pezizomycotina</taxon>
        <taxon>Lecanoromycetes</taxon>
        <taxon>OSLEUM clade</taxon>
        <taxon>Lecanoromycetidae</taxon>
        <taxon>Lecanorales</taxon>
        <taxon>Lecanorineae</taxon>
        <taxon>Parmeliaceae</taxon>
        <taxon>Alectoria</taxon>
    </lineage>
</organism>
<name>A0A8H3J8G0_9LECA</name>
<dbReference type="EMBL" id="CAJPDR010000808">
    <property type="protein sequence ID" value="CAF9942771.1"/>
    <property type="molecule type" value="Genomic_DNA"/>
</dbReference>
<gene>
    <name evidence="2" type="ORF">ALECFALPRED_010014</name>
</gene>
<sequence>MQDDEGAARCGGRLAPTHVQQAASTEDPNSVIPELRPSTFHQRLVETAENVHVGGLPSFVHYLLVIDNAADKLVVSQWTKPGADQSLDFTLHVGFYRRLNAGGWGRKMVGSGVEAVLPTDDGRCAWEGKFQRICRDSP</sequence>
<feature type="compositionally biased region" description="Polar residues" evidence="1">
    <location>
        <begin position="18"/>
        <end position="28"/>
    </location>
</feature>
<feature type="region of interest" description="Disordered" evidence="1">
    <location>
        <begin position="1"/>
        <end position="30"/>
    </location>
</feature>
<evidence type="ECO:0000313" key="3">
    <source>
        <dbReference type="Proteomes" id="UP000664203"/>
    </source>
</evidence>
<evidence type="ECO:0000313" key="2">
    <source>
        <dbReference type="EMBL" id="CAF9942771.1"/>
    </source>
</evidence>
<evidence type="ECO:0000256" key="1">
    <source>
        <dbReference type="SAM" id="MobiDB-lite"/>
    </source>
</evidence>
<keyword evidence="3" id="KW-1185">Reference proteome</keyword>
<reference evidence="2" key="1">
    <citation type="submission" date="2021-03" db="EMBL/GenBank/DDBJ databases">
        <authorList>
            <person name="Tagirdzhanova G."/>
        </authorList>
    </citation>
    <scope>NUCLEOTIDE SEQUENCE</scope>
</reference>
<protein>
    <submittedName>
        <fullName evidence="2">Uncharacterized protein</fullName>
    </submittedName>
</protein>
<accession>A0A8H3J8G0</accession>
<dbReference type="AlphaFoldDB" id="A0A8H3J8G0"/>
<dbReference type="Proteomes" id="UP000664203">
    <property type="component" value="Unassembled WGS sequence"/>
</dbReference>
<proteinExistence type="predicted"/>
<comment type="caution">
    <text evidence="2">The sequence shown here is derived from an EMBL/GenBank/DDBJ whole genome shotgun (WGS) entry which is preliminary data.</text>
</comment>